<keyword evidence="1" id="KW-1133">Transmembrane helix</keyword>
<evidence type="ECO:0008006" key="4">
    <source>
        <dbReference type="Google" id="ProtNLM"/>
    </source>
</evidence>
<comment type="caution">
    <text evidence="2">The sequence shown here is derived from an EMBL/GenBank/DDBJ whole genome shotgun (WGS) entry which is preliminary data.</text>
</comment>
<organism evidence="2 3">
    <name type="scientific">Amylocarpus encephaloides</name>
    <dbReference type="NCBI Taxonomy" id="45428"/>
    <lineage>
        <taxon>Eukaryota</taxon>
        <taxon>Fungi</taxon>
        <taxon>Dikarya</taxon>
        <taxon>Ascomycota</taxon>
        <taxon>Pezizomycotina</taxon>
        <taxon>Leotiomycetes</taxon>
        <taxon>Helotiales</taxon>
        <taxon>Helotiales incertae sedis</taxon>
        <taxon>Amylocarpus</taxon>
    </lineage>
</organism>
<keyword evidence="1" id="KW-0472">Membrane</keyword>
<dbReference type="InterPro" id="IPR052374">
    <property type="entry name" value="SERAC1"/>
</dbReference>
<dbReference type="PANTHER" id="PTHR48182">
    <property type="entry name" value="PROTEIN SERAC1"/>
    <property type="match status" value="1"/>
</dbReference>
<keyword evidence="3" id="KW-1185">Reference proteome</keyword>
<feature type="transmembrane region" description="Helical" evidence="1">
    <location>
        <begin position="121"/>
        <end position="138"/>
    </location>
</feature>
<dbReference type="InterPro" id="IPR029058">
    <property type="entry name" value="AB_hydrolase_fold"/>
</dbReference>
<gene>
    <name evidence="2" type="ORF">BJ875DRAFT_342435</name>
</gene>
<proteinExistence type="predicted"/>
<keyword evidence="1" id="KW-0812">Transmembrane</keyword>
<sequence length="189" mass="20849">VRPITDDDTGLKVLCEPAVEETAGNQAPIIDVVAIHGIGSHPDDTWCKKVGIGEASQYVNWLEKPDMLPSVVPNARIMRYGYMSRWYGDEAICQKTSTVAQRLLMSLKRARKVPVLQSRPLIFVAHCFGGLVILQALIDAEHSPNDWPGIYSATFGIVFLGTPFRGAPELTLRELIQAVDAEYQDTIQG</sequence>
<dbReference type="AlphaFoldDB" id="A0A9P7Y9E6"/>
<dbReference type="Proteomes" id="UP000824998">
    <property type="component" value="Unassembled WGS sequence"/>
</dbReference>
<dbReference type="OrthoDB" id="5086500at2759"/>
<dbReference type="PANTHER" id="PTHR48182:SF3">
    <property type="entry name" value="DUF676 DOMAIN-CONTAINING PROTEIN"/>
    <property type="match status" value="1"/>
</dbReference>
<feature type="transmembrane region" description="Helical" evidence="1">
    <location>
        <begin position="150"/>
        <end position="167"/>
    </location>
</feature>
<reference evidence="2" key="1">
    <citation type="journal article" date="2021" name="IMA Fungus">
        <title>Genomic characterization of three marine fungi, including Emericellopsis atlantica sp. nov. with signatures of a generalist lifestyle and marine biomass degradation.</title>
        <authorList>
            <person name="Hagestad O.C."/>
            <person name="Hou L."/>
            <person name="Andersen J.H."/>
            <person name="Hansen E.H."/>
            <person name="Altermark B."/>
            <person name="Li C."/>
            <person name="Kuhnert E."/>
            <person name="Cox R.J."/>
            <person name="Crous P.W."/>
            <person name="Spatafora J.W."/>
            <person name="Lail K."/>
            <person name="Amirebrahimi M."/>
            <person name="Lipzen A."/>
            <person name="Pangilinan J."/>
            <person name="Andreopoulos W."/>
            <person name="Hayes R.D."/>
            <person name="Ng V."/>
            <person name="Grigoriev I.V."/>
            <person name="Jackson S.A."/>
            <person name="Sutton T.D.S."/>
            <person name="Dobson A.D.W."/>
            <person name="Rama T."/>
        </authorList>
    </citation>
    <scope>NUCLEOTIDE SEQUENCE</scope>
    <source>
        <strain evidence="2">TRa018bII</strain>
    </source>
</reference>
<dbReference type="Gene3D" id="3.40.50.1820">
    <property type="entry name" value="alpha/beta hydrolase"/>
    <property type="match status" value="1"/>
</dbReference>
<protein>
    <recommendedName>
        <fullName evidence="4">DUF676 domain-containing protein</fullName>
    </recommendedName>
</protein>
<feature type="non-terminal residue" evidence="2">
    <location>
        <position position="189"/>
    </location>
</feature>
<evidence type="ECO:0000256" key="1">
    <source>
        <dbReference type="SAM" id="Phobius"/>
    </source>
</evidence>
<evidence type="ECO:0000313" key="2">
    <source>
        <dbReference type="EMBL" id="KAG9228858.1"/>
    </source>
</evidence>
<dbReference type="SUPFAM" id="SSF53474">
    <property type="entry name" value="alpha/beta-Hydrolases"/>
    <property type="match status" value="1"/>
</dbReference>
<name>A0A9P7Y9E6_9HELO</name>
<accession>A0A9P7Y9E6</accession>
<dbReference type="EMBL" id="MU251850">
    <property type="protein sequence ID" value="KAG9228858.1"/>
    <property type="molecule type" value="Genomic_DNA"/>
</dbReference>
<feature type="non-terminal residue" evidence="2">
    <location>
        <position position="1"/>
    </location>
</feature>
<evidence type="ECO:0000313" key="3">
    <source>
        <dbReference type="Proteomes" id="UP000824998"/>
    </source>
</evidence>